<dbReference type="PANTHER" id="PTHR34138">
    <property type="entry name" value="CELL SHAPE-DETERMINING PROTEIN MREC"/>
    <property type="match status" value="1"/>
</dbReference>
<dbReference type="Gene3D" id="2.40.10.350">
    <property type="entry name" value="Rod shape-determining protein MreC, domain 2"/>
    <property type="match status" value="1"/>
</dbReference>
<evidence type="ECO:0000256" key="2">
    <source>
        <dbReference type="ARBA" id="ARBA00013855"/>
    </source>
</evidence>
<dbReference type="InterPro" id="IPR007221">
    <property type="entry name" value="MreC"/>
</dbReference>
<comment type="function">
    <text evidence="5">Involved in formation and maintenance of cell shape.</text>
</comment>
<keyword evidence="10" id="KW-1185">Reference proteome</keyword>
<proteinExistence type="inferred from homology"/>
<comment type="caution">
    <text evidence="9">The sequence shown here is derived from an EMBL/GenBank/DDBJ whole genome shotgun (WGS) entry which is preliminary data.</text>
</comment>
<keyword evidence="7" id="KW-1133">Transmembrane helix</keyword>
<feature type="coiled-coil region" evidence="6">
    <location>
        <begin position="69"/>
        <end position="96"/>
    </location>
</feature>
<organism evidence="9 10">
    <name type="scientific">Anaerococcus nagyae</name>
    <dbReference type="NCBI Taxonomy" id="1755241"/>
    <lineage>
        <taxon>Bacteria</taxon>
        <taxon>Bacillati</taxon>
        <taxon>Bacillota</taxon>
        <taxon>Tissierellia</taxon>
        <taxon>Tissierellales</taxon>
        <taxon>Peptoniphilaceae</taxon>
        <taxon>Anaerococcus</taxon>
    </lineage>
</organism>
<dbReference type="InterPro" id="IPR042175">
    <property type="entry name" value="Cell/Rod_MreC_2"/>
</dbReference>
<dbReference type="PANTHER" id="PTHR34138:SF1">
    <property type="entry name" value="CELL SHAPE-DETERMINING PROTEIN MREC"/>
    <property type="match status" value="1"/>
</dbReference>
<reference evidence="9 10" key="1">
    <citation type="submission" date="2018-08" db="EMBL/GenBank/DDBJ databases">
        <title>A genome reference for cultivated species of the human gut microbiota.</title>
        <authorList>
            <person name="Zou Y."/>
            <person name="Xue W."/>
            <person name="Luo G."/>
        </authorList>
    </citation>
    <scope>NUCLEOTIDE SEQUENCE [LARGE SCALE GENOMIC DNA]</scope>
    <source>
        <strain evidence="9 10">OF01-3</strain>
    </source>
</reference>
<comment type="similarity">
    <text evidence="1 5">Belongs to the MreC family.</text>
</comment>
<dbReference type="OrthoDB" id="9792313at2"/>
<dbReference type="GO" id="GO:0005886">
    <property type="term" value="C:plasma membrane"/>
    <property type="evidence" value="ECO:0007669"/>
    <property type="project" value="TreeGrafter"/>
</dbReference>
<evidence type="ECO:0000256" key="4">
    <source>
        <dbReference type="ARBA" id="ARBA00032089"/>
    </source>
</evidence>
<evidence type="ECO:0000256" key="3">
    <source>
        <dbReference type="ARBA" id="ARBA00022960"/>
    </source>
</evidence>
<dbReference type="InterPro" id="IPR042177">
    <property type="entry name" value="Cell/Rod_1"/>
</dbReference>
<evidence type="ECO:0000313" key="10">
    <source>
        <dbReference type="Proteomes" id="UP000261011"/>
    </source>
</evidence>
<dbReference type="RefSeq" id="WP_117520796.1">
    <property type="nucleotide sequence ID" value="NZ_AP031484.1"/>
</dbReference>
<dbReference type="Proteomes" id="UP000261011">
    <property type="component" value="Unassembled WGS sequence"/>
</dbReference>
<feature type="transmembrane region" description="Helical" evidence="7">
    <location>
        <begin position="12"/>
        <end position="30"/>
    </location>
</feature>
<evidence type="ECO:0000256" key="1">
    <source>
        <dbReference type="ARBA" id="ARBA00009369"/>
    </source>
</evidence>
<gene>
    <name evidence="9" type="ORF">DXA39_02550</name>
</gene>
<dbReference type="Pfam" id="PF04085">
    <property type="entry name" value="MreC"/>
    <property type="match status" value="1"/>
</dbReference>
<evidence type="ECO:0000256" key="7">
    <source>
        <dbReference type="SAM" id="Phobius"/>
    </source>
</evidence>
<evidence type="ECO:0000256" key="6">
    <source>
        <dbReference type="SAM" id="Coils"/>
    </source>
</evidence>
<keyword evidence="6" id="KW-0175">Coiled coil</keyword>
<dbReference type="Gene3D" id="2.40.10.340">
    <property type="entry name" value="Rod shape-determining protein MreC, domain 1"/>
    <property type="match status" value="1"/>
</dbReference>
<dbReference type="GO" id="GO:0008360">
    <property type="term" value="P:regulation of cell shape"/>
    <property type="evidence" value="ECO:0007669"/>
    <property type="project" value="UniProtKB-KW"/>
</dbReference>
<feature type="domain" description="Rod shape-determining protein MreC beta-barrel core" evidence="8">
    <location>
        <begin position="122"/>
        <end position="275"/>
    </location>
</feature>
<dbReference type="EMBL" id="QVEU01000002">
    <property type="protein sequence ID" value="RGB77125.1"/>
    <property type="molecule type" value="Genomic_DNA"/>
</dbReference>
<evidence type="ECO:0000313" key="9">
    <source>
        <dbReference type="EMBL" id="RGB77125.1"/>
    </source>
</evidence>
<dbReference type="AlphaFoldDB" id="A0A3E2TJH5"/>
<keyword evidence="7" id="KW-0812">Transmembrane</keyword>
<sequence>MAYIRRKKSNKSFIITILILIITIIISSQTNVVSDTGSNLANSILRPVEKFTYSVSSEVMEQIERTVGSKETRSEVERLEAENRSLVMENARLASVINKEEFLKNEAEAINDTQNKYMKASVVNTDINSLTSSFTIDKGKKDGVAVNDIILQAVGDSKYYTGLVGKVTEVFDTTSRVETINNQANDVSFINTRSGDYGVIDKFTSRTIQGYMLDVESEAKNSDVLMTSGLGGVYPYGIYIGTISNVSMSQDSLRKNITVDSPVDFSHIYRVLILKGNTDYSIDEKENLENKEEIVNE</sequence>
<accession>A0A3E2TJH5</accession>
<name>A0A3E2TJH5_9FIRM</name>
<evidence type="ECO:0000259" key="8">
    <source>
        <dbReference type="Pfam" id="PF04085"/>
    </source>
</evidence>
<evidence type="ECO:0000256" key="5">
    <source>
        <dbReference type="PIRNR" id="PIRNR038471"/>
    </source>
</evidence>
<keyword evidence="3 5" id="KW-0133">Cell shape</keyword>
<dbReference type="InterPro" id="IPR055342">
    <property type="entry name" value="MreC_beta-barrel_core"/>
</dbReference>
<protein>
    <recommendedName>
        <fullName evidence="2 5">Cell shape-determining protein MreC</fullName>
    </recommendedName>
    <alternativeName>
        <fullName evidence="4 5">Cell shape protein MreC</fullName>
    </alternativeName>
</protein>
<dbReference type="PIRSF" id="PIRSF038471">
    <property type="entry name" value="MreC"/>
    <property type="match status" value="1"/>
</dbReference>
<keyword evidence="7" id="KW-0472">Membrane</keyword>